<dbReference type="KEGG" id="bay:RBAM_027470"/>
<dbReference type="Gene3D" id="3.40.50.1820">
    <property type="entry name" value="alpha/beta hydrolase"/>
    <property type="match status" value="1"/>
</dbReference>
<gene>
    <name evidence="3" type="ordered locus">RBAM_027470</name>
</gene>
<comment type="similarity">
    <text evidence="1">Belongs to the thioesterase family.</text>
</comment>
<dbReference type="GeneID" id="93081887"/>
<dbReference type="RefSeq" id="WP_012118252.1">
    <property type="nucleotide sequence ID" value="NC_009725.2"/>
</dbReference>
<dbReference type="Pfam" id="PF00975">
    <property type="entry name" value="Thioesterase"/>
    <property type="match status" value="1"/>
</dbReference>
<dbReference type="InterPro" id="IPR012223">
    <property type="entry name" value="TEII"/>
</dbReference>
<sequence length="234" mass="26506">MTHPIKLFCIPHAGGLSSIYSEWSNSVGPEIELIPVELAGRGSRFSENPYKTINQAIDDITELILRKCDNKCYAIYGHSMGAYISYEVILKLMKVTDNLPQHLFVSGKGAPYLTKETFISGLPDKQVIQWLNKLGGIPKELIENYELMKLFLPVIRNDYKLIESYNHNIKKKISNVTLTVLTGKFDESITIGEVEGWKEYSEKEVDVYQISGGHFFINESVTEVISIIKDKLLV</sequence>
<reference evidence="3 4" key="1">
    <citation type="journal article" date="2007" name="Nat. Biotechnol.">
        <title>Comparative analysis of the complete genome sequence of the plant growth-promoting bacterium Bacillus amyloliquefaciens FZB42.</title>
        <authorList>
            <person name="Chen X.H."/>
            <person name="Koumoutsi A."/>
            <person name="Scholz R."/>
            <person name="Eisenreich A."/>
            <person name="Schneider K."/>
            <person name="Heinemeyer I."/>
            <person name="Morgenstern B."/>
            <person name="Voss B."/>
            <person name="Hess W.R."/>
            <person name="Reva O."/>
            <person name="Junge H."/>
            <person name="Voigt B."/>
            <person name="Jungblut P.R."/>
            <person name="Vater J."/>
            <person name="Sussmuth R."/>
            <person name="Liesegang H."/>
            <person name="Strittmatter A."/>
            <person name="Gottschalk G."/>
            <person name="Borriss R."/>
        </authorList>
    </citation>
    <scope>NUCLEOTIDE SEQUENCE [LARGE SCALE GENOMIC DNA]</scope>
    <source>
        <strain evidence="4">DSM 23117 / BGSC 10A6 / LMG 26770 / FZB42</strain>
    </source>
</reference>
<evidence type="ECO:0000313" key="3">
    <source>
        <dbReference type="EMBL" id="ABS75105.1"/>
    </source>
</evidence>
<proteinExistence type="inferred from homology"/>
<protein>
    <submittedName>
        <fullName evidence="3">Thioesterase</fullName>
    </submittedName>
</protein>
<accession>A7Z7X9</accession>
<dbReference type="PANTHER" id="PTHR11487:SF0">
    <property type="entry name" value="S-ACYL FATTY ACID SYNTHASE THIOESTERASE, MEDIUM CHAIN"/>
    <property type="match status" value="1"/>
</dbReference>
<name>A7Z7X9_BACVZ</name>
<dbReference type="InterPro" id="IPR001031">
    <property type="entry name" value="Thioesterase"/>
</dbReference>
<dbReference type="EMBL" id="CP000560">
    <property type="protein sequence ID" value="ABS75105.1"/>
    <property type="molecule type" value="Genomic_DNA"/>
</dbReference>
<dbReference type="SUPFAM" id="SSF53474">
    <property type="entry name" value="alpha/beta-Hydrolases"/>
    <property type="match status" value="1"/>
</dbReference>
<dbReference type="HOGENOM" id="CLU_070456_2_0_9"/>
<organism evidence="3 4">
    <name type="scientific">Bacillus velezensis (strain DSM 23117 / BGSC 10A6 / LMG 26770 / FZB42)</name>
    <name type="common">Bacillus amyloliquefaciens subsp. plantarum</name>
    <dbReference type="NCBI Taxonomy" id="326423"/>
    <lineage>
        <taxon>Bacteria</taxon>
        <taxon>Bacillati</taxon>
        <taxon>Bacillota</taxon>
        <taxon>Bacilli</taxon>
        <taxon>Bacillales</taxon>
        <taxon>Bacillaceae</taxon>
        <taxon>Bacillus</taxon>
        <taxon>Bacillus amyloliquefaciens group</taxon>
    </lineage>
</organism>
<dbReference type="PANTHER" id="PTHR11487">
    <property type="entry name" value="THIOESTERASE"/>
    <property type="match status" value="1"/>
</dbReference>
<dbReference type="InterPro" id="IPR029058">
    <property type="entry name" value="AB_hydrolase_fold"/>
</dbReference>
<dbReference type="Proteomes" id="UP000001120">
    <property type="component" value="Chromosome"/>
</dbReference>
<keyword evidence="4" id="KW-1185">Reference proteome</keyword>
<evidence type="ECO:0000256" key="1">
    <source>
        <dbReference type="ARBA" id="ARBA00007169"/>
    </source>
</evidence>
<evidence type="ECO:0000259" key="2">
    <source>
        <dbReference type="Pfam" id="PF00975"/>
    </source>
</evidence>
<dbReference type="GO" id="GO:0008610">
    <property type="term" value="P:lipid biosynthetic process"/>
    <property type="evidence" value="ECO:0007669"/>
    <property type="project" value="TreeGrafter"/>
</dbReference>
<evidence type="ECO:0000313" key="4">
    <source>
        <dbReference type="Proteomes" id="UP000001120"/>
    </source>
</evidence>
<dbReference type="AlphaFoldDB" id="A7Z7X9"/>
<feature type="domain" description="Thioesterase" evidence="2">
    <location>
        <begin position="6"/>
        <end position="231"/>
    </location>
</feature>